<dbReference type="GO" id="GO:0072345">
    <property type="term" value="F:NAADP-sensitive calcium-release channel activity"/>
    <property type="evidence" value="ECO:0007669"/>
    <property type="project" value="TreeGrafter"/>
</dbReference>
<dbReference type="PANTHER" id="PTHR12127">
    <property type="entry name" value="MUCOLIPIN"/>
    <property type="match status" value="1"/>
</dbReference>
<dbReference type="InterPro" id="IPR039031">
    <property type="entry name" value="Mucolipin"/>
</dbReference>
<dbReference type="GO" id="GO:0005886">
    <property type="term" value="C:plasma membrane"/>
    <property type="evidence" value="ECO:0007669"/>
    <property type="project" value="TreeGrafter"/>
</dbReference>
<sequence>MKRIILKDDLRYYFMNPCDKYRARRQIPWKLGVQILKIIMITTQLVLFWAEQSACGFLQGGECFWPSRTCF</sequence>
<dbReference type="GO" id="GO:0005765">
    <property type="term" value="C:lysosomal membrane"/>
    <property type="evidence" value="ECO:0007669"/>
    <property type="project" value="TreeGrafter"/>
</dbReference>
<reference evidence="1" key="2">
    <citation type="journal article" date="2015" name="Fish Shellfish Immunol.">
        <title>Early steps in the European eel (Anguilla anguilla)-Vibrio vulnificus interaction in the gills: Role of the RtxA13 toxin.</title>
        <authorList>
            <person name="Callol A."/>
            <person name="Pajuelo D."/>
            <person name="Ebbesson L."/>
            <person name="Teles M."/>
            <person name="MacKenzie S."/>
            <person name="Amaro C."/>
        </authorList>
    </citation>
    <scope>NUCLEOTIDE SEQUENCE</scope>
</reference>
<dbReference type="EMBL" id="GBXM01033934">
    <property type="protein sequence ID" value="JAH74643.1"/>
    <property type="molecule type" value="Transcribed_RNA"/>
</dbReference>
<accession>A0A0E9VBQ2</accession>
<proteinExistence type="predicted"/>
<name>A0A0E9VBQ2_ANGAN</name>
<dbReference type="AlphaFoldDB" id="A0A0E9VBQ2"/>
<evidence type="ECO:0000313" key="1">
    <source>
        <dbReference type="EMBL" id="JAH74643.1"/>
    </source>
</evidence>
<reference evidence="1" key="1">
    <citation type="submission" date="2014-11" db="EMBL/GenBank/DDBJ databases">
        <authorList>
            <person name="Amaro Gonzalez C."/>
        </authorList>
    </citation>
    <scope>NUCLEOTIDE SEQUENCE</scope>
</reference>
<organism evidence="1">
    <name type="scientific">Anguilla anguilla</name>
    <name type="common">European freshwater eel</name>
    <name type="synonym">Muraena anguilla</name>
    <dbReference type="NCBI Taxonomy" id="7936"/>
    <lineage>
        <taxon>Eukaryota</taxon>
        <taxon>Metazoa</taxon>
        <taxon>Chordata</taxon>
        <taxon>Craniata</taxon>
        <taxon>Vertebrata</taxon>
        <taxon>Euteleostomi</taxon>
        <taxon>Actinopterygii</taxon>
        <taxon>Neopterygii</taxon>
        <taxon>Teleostei</taxon>
        <taxon>Anguilliformes</taxon>
        <taxon>Anguillidae</taxon>
        <taxon>Anguilla</taxon>
    </lineage>
</organism>
<dbReference type="PANTHER" id="PTHR12127:SF4">
    <property type="entry name" value="MUCOLIPIN-2"/>
    <property type="match status" value="1"/>
</dbReference>
<protein>
    <submittedName>
        <fullName evidence="1">Uncharacterized protein</fullName>
    </submittedName>
</protein>